<feature type="compositionally biased region" description="Polar residues" evidence="1">
    <location>
        <begin position="735"/>
        <end position="746"/>
    </location>
</feature>
<organism evidence="2 3">
    <name type="scientific">Rhodotorula taiwanensis</name>
    <dbReference type="NCBI Taxonomy" id="741276"/>
    <lineage>
        <taxon>Eukaryota</taxon>
        <taxon>Fungi</taxon>
        <taxon>Dikarya</taxon>
        <taxon>Basidiomycota</taxon>
        <taxon>Pucciniomycotina</taxon>
        <taxon>Microbotryomycetes</taxon>
        <taxon>Sporidiobolales</taxon>
        <taxon>Sporidiobolaceae</taxon>
        <taxon>Rhodotorula</taxon>
    </lineage>
</organism>
<feature type="region of interest" description="Disordered" evidence="1">
    <location>
        <begin position="503"/>
        <end position="606"/>
    </location>
</feature>
<feature type="compositionally biased region" description="Polar residues" evidence="1">
    <location>
        <begin position="651"/>
        <end position="660"/>
    </location>
</feature>
<feature type="compositionally biased region" description="Polar residues" evidence="1">
    <location>
        <begin position="177"/>
        <end position="200"/>
    </location>
</feature>
<gene>
    <name evidence="2" type="ORF">BMF94_0437</name>
</gene>
<feature type="compositionally biased region" description="Low complexity" evidence="1">
    <location>
        <begin position="572"/>
        <end position="581"/>
    </location>
</feature>
<feature type="compositionally biased region" description="Basic and acidic residues" evidence="1">
    <location>
        <begin position="949"/>
        <end position="958"/>
    </location>
</feature>
<sequence length="1029" mass="108146">MSDSAARRGGASPVPAQGRQPFSADAFDDFMSLSKGEDAGEAKRTAPAAANKGAAGSGHGNIGRKFRSFPWSRSDKKGSAPAEQKHVLISSSGSIGPKPGPSILKSAGSAHGVAASGPHHASSNGDMPRQRAATDTAALSSRPGKSHPSSNASLSTASSFASTSLFGSTEDAGWHSEATSVSLSSAGGSVRGGTSDSLSKMRNHRRVIKETSGGVRPFSVLSDIVERENEDARASMYDVLSMYSTAREIPVRRVSTPIPPAVAAMLACEPATPPRQKRWSTSSIDEGSPSAVASDGDADAELSPPRLRRRNSFDSPRSSETPETPNTRLARSIRIPSMRFDGISMDAMFAEVEARVNRELALKGLEGPPTTSSSLPDIAPAVAKKARRKSRVTSLQEPLAFEISQPVFQPPAGSSVGRIAKPTSPPREATILEEEEEEESLEPVVAPPSRTAAVQQIPKRTSSRPEPLDMHAANSVPRWSPRSAPLQAAAPFFATETVTSPICGTPTSPTPSKGALASLLPPVDSIGTASGASDIPHVASPRLQTSIPELLVCPPSPPERPKRRAPPPPPLQLAAKPSASSVPFPTFRPTSNTSQHSPPLSAPLRHVTVINGETKVTVLTDKKVVRLSTRAQNRRADRSRTFSVPIPLPQSMRSPTTPLTPTFEITPPPPDSPVDEAAGEQTAGMAPASQPSTPVRRTFGVATGSSSVPVSPPKTPTSAVAADPSTAADRVGVHSSPSNLTVTYPNSDESSSECEESFQDMLVRLNRPHTPPRKATKAKTASPRSADSSPTFLTKTAMELHNTAHSRLSMLARELGETMLAKENEPVARLDRPRIASNDSRRYSKLFTAGEVNLEQFDGAAILVSQAEPLSPTVMHHALTIDSEHGHAGDESWTARGSYDGLDVDVPTAPEEPEHDLESELDRTIASLIDDETKSSSAASNSSGAMSRSESHASHARTDSTSSVGSLDAAAIVEAKVIVPRSPVVGVGHRSTPSDSSIGSNLTEAEEGVVCLGERISCSYNRGVIGVAM</sequence>
<feature type="region of interest" description="Disordered" evidence="1">
    <location>
        <begin position="629"/>
        <end position="790"/>
    </location>
</feature>
<dbReference type="Proteomes" id="UP000237144">
    <property type="component" value="Unassembled WGS sequence"/>
</dbReference>
<feature type="compositionally biased region" description="Low complexity" evidence="1">
    <location>
        <begin position="149"/>
        <end position="169"/>
    </location>
</feature>
<reference evidence="2 3" key="1">
    <citation type="journal article" date="2018" name="Front. Microbiol.">
        <title>Prospects for Fungal Bioremediation of Acidic Radioactive Waste Sites: Characterization and Genome Sequence of Rhodotorula taiwanensis MD1149.</title>
        <authorList>
            <person name="Tkavc R."/>
            <person name="Matrosova V.Y."/>
            <person name="Grichenko O.E."/>
            <person name="Gostincar C."/>
            <person name="Volpe R.P."/>
            <person name="Klimenkova P."/>
            <person name="Gaidamakova E.K."/>
            <person name="Zhou C.E."/>
            <person name="Stewart B.J."/>
            <person name="Lyman M.G."/>
            <person name="Malfatti S.A."/>
            <person name="Rubinfeld B."/>
            <person name="Courtot M."/>
            <person name="Singh J."/>
            <person name="Dalgard C.L."/>
            <person name="Hamilton T."/>
            <person name="Frey K.G."/>
            <person name="Gunde-Cimerman N."/>
            <person name="Dugan L."/>
            <person name="Daly M.J."/>
        </authorList>
    </citation>
    <scope>NUCLEOTIDE SEQUENCE [LARGE SCALE GENOMIC DNA]</scope>
    <source>
        <strain evidence="2 3">MD1149</strain>
    </source>
</reference>
<feature type="compositionally biased region" description="Basic residues" evidence="1">
    <location>
        <begin position="766"/>
        <end position="777"/>
    </location>
</feature>
<feature type="compositionally biased region" description="Polar residues" evidence="1">
    <location>
        <begin position="313"/>
        <end position="329"/>
    </location>
</feature>
<feature type="region of interest" description="Disordered" evidence="1">
    <location>
        <begin position="1"/>
        <end position="210"/>
    </location>
</feature>
<name>A0A2S5BHK3_9BASI</name>
<feature type="region of interest" description="Disordered" evidence="1">
    <location>
        <begin position="269"/>
        <end position="331"/>
    </location>
</feature>
<keyword evidence="3" id="KW-1185">Reference proteome</keyword>
<evidence type="ECO:0000313" key="2">
    <source>
        <dbReference type="EMBL" id="POY76242.1"/>
    </source>
</evidence>
<feature type="region of interest" description="Disordered" evidence="1">
    <location>
        <begin position="885"/>
        <end position="965"/>
    </location>
</feature>
<feature type="compositionally biased region" description="Low complexity" evidence="1">
    <location>
        <begin position="89"/>
        <end position="123"/>
    </location>
</feature>
<dbReference type="AlphaFoldDB" id="A0A2S5BHK3"/>
<evidence type="ECO:0000256" key="1">
    <source>
        <dbReference type="SAM" id="MobiDB-lite"/>
    </source>
</evidence>
<feature type="compositionally biased region" description="Acidic residues" evidence="1">
    <location>
        <begin position="431"/>
        <end position="441"/>
    </location>
</feature>
<feature type="compositionally biased region" description="Basic and acidic residues" evidence="1">
    <location>
        <begin position="73"/>
        <end position="86"/>
    </location>
</feature>
<protein>
    <submittedName>
        <fullName evidence="2">Uncharacterized protein</fullName>
    </submittedName>
</protein>
<feature type="region of interest" description="Disordered" evidence="1">
    <location>
        <begin position="406"/>
        <end position="482"/>
    </location>
</feature>
<dbReference type="EMBL" id="PJQD01000005">
    <property type="protein sequence ID" value="POY76242.1"/>
    <property type="molecule type" value="Genomic_DNA"/>
</dbReference>
<proteinExistence type="predicted"/>
<feature type="compositionally biased region" description="Low complexity" evidence="1">
    <location>
        <begin position="935"/>
        <end position="948"/>
    </location>
</feature>
<accession>A0A2S5BHK3</accession>
<feature type="compositionally biased region" description="Low complexity" evidence="1">
    <location>
        <begin position="700"/>
        <end position="709"/>
    </location>
</feature>
<comment type="caution">
    <text evidence="2">The sequence shown here is derived from an EMBL/GenBank/DDBJ whole genome shotgun (WGS) entry which is preliminary data.</text>
</comment>
<dbReference type="OrthoDB" id="2537828at2759"/>
<evidence type="ECO:0000313" key="3">
    <source>
        <dbReference type="Proteomes" id="UP000237144"/>
    </source>
</evidence>
<feature type="compositionally biased region" description="Basic and acidic residues" evidence="1">
    <location>
        <begin position="35"/>
        <end position="44"/>
    </location>
</feature>
<feature type="compositionally biased region" description="Polar residues" evidence="1">
    <location>
        <begin position="588"/>
        <end position="598"/>
    </location>
</feature>